<reference evidence="2 3" key="1">
    <citation type="submission" date="2018-11" db="EMBL/GenBank/DDBJ databases">
        <authorList>
            <consortium name="Pathogen Informatics"/>
        </authorList>
    </citation>
    <scope>NUCLEOTIDE SEQUENCE [LARGE SCALE GENOMIC DNA]</scope>
    <source>
        <strain evidence="2 3">NCTC10327</strain>
    </source>
</reference>
<evidence type="ECO:0000313" key="3">
    <source>
        <dbReference type="Proteomes" id="UP000269974"/>
    </source>
</evidence>
<proteinExistence type="predicted"/>
<organism evidence="2 3">
    <name type="scientific">Actinobaculum suis</name>
    <dbReference type="NCBI Taxonomy" id="1657"/>
    <lineage>
        <taxon>Bacteria</taxon>
        <taxon>Bacillati</taxon>
        <taxon>Actinomycetota</taxon>
        <taxon>Actinomycetes</taxon>
        <taxon>Actinomycetales</taxon>
        <taxon>Actinomycetaceae</taxon>
        <taxon>Actinobaculum</taxon>
    </lineage>
</organism>
<evidence type="ECO:0000259" key="1">
    <source>
        <dbReference type="Pfam" id="PF12671"/>
    </source>
</evidence>
<dbReference type="AlphaFoldDB" id="A0A7Z9C7N3"/>
<name>A0A7Z9C7N3_9ACTO</name>
<comment type="caution">
    <text evidence="2">The sequence shown here is derived from an EMBL/GenBank/DDBJ whole genome shotgun (WGS) entry which is preliminary data.</text>
</comment>
<feature type="domain" description="Putative amidase" evidence="1">
    <location>
        <begin position="190"/>
        <end position="312"/>
    </location>
</feature>
<protein>
    <submittedName>
        <fullName evidence="2">Amidase domain</fullName>
    </submittedName>
</protein>
<accession>A0A7Z9C7N3</accession>
<evidence type="ECO:0000313" key="2">
    <source>
        <dbReference type="EMBL" id="VDG75531.1"/>
    </source>
</evidence>
<dbReference type="Pfam" id="PF12671">
    <property type="entry name" value="Amidase_6"/>
    <property type="match status" value="1"/>
</dbReference>
<sequence length="342" mass="37638">MNKPLNTAIFTVFTLVAIGLHSPPPSVVDTISPDDSLALVAEYGNAHSSRAIYSVGGVISVDGPMLYDDADAATSQWVAAAPSEAQIFVSNCGLHTPITSANYDDWWECAMEYAEDVPAALWHLSRLKNTFLQEEFEEVIESWSQDPSNTTVADLGGYLPLTDNNSELLANLDESQSLGGPTNELIYKHNYLNARNYAIQWAWSPNPSYTDFSRRGGDCANFVSQIMRAGGRPDNNSWSPYRPAWIRANSLASHLGLAPGRGRYTDFAGFKAHAYTNAVIFADFDGDNHYDHSGFLVEASGENRLVAQHTKNYLGWMIPDHRQPGVAKGWQRSSAWGVVIGW</sequence>
<dbReference type="PANTHER" id="PTHR40032">
    <property type="entry name" value="EXPORTED PROTEIN-RELATED"/>
    <property type="match status" value="1"/>
</dbReference>
<dbReference type="InterPro" id="IPR024301">
    <property type="entry name" value="Amidase_6"/>
</dbReference>
<gene>
    <name evidence="2" type="ORF">NCTC10327_00236</name>
</gene>
<dbReference type="EMBL" id="UYIO01000001">
    <property type="protein sequence ID" value="VDG75531.1"/>
    <property type="molecule type" value="Genomic_DNA"/>
</dbReference>
<dbReference type="PANTHER" id="PTHR40032:SF1">
    <property type="entry name" value="EXPORTED PROTEIN"/>
    <property type="match status" value="1"/>
</dbReference>
<dbReference type="Proteomes" id="UP000269974">
    <property type="component" value="Unassembled WGS sequence"/>
</dbReference>
<dbReference type="RefSeq" id="WP_185933617.1">
    <property type="nucleotide sequence ID" value="NZ_UYIO01000001.1"/>
</dbReference>